<gene>
    <name evidence="1" type="ORF">CKG00_11255</name>
</gene>
<dbReference type="EMBL" id="NRQY01000001">
    <property type="protein sequence ID" value="RUT66899.1"/>
    <property type="molecule type" value="Genomic_DNA"/>
</dbReference>
<accession>A0A433ZXR3</accession>
<proteinExistence type="predicted"/>
<organism evidence="1 2">
    <name type="scientific">Morganella morganii</name>
    <name type="common">Proteus morganii</name>
    <dbReference type="NCBI Taxonomy" id="582"/>
    <lineage>
        <taxon>Bacteria</taxon>
        <taxon>Pseudomonadati</taxon>
        <taxon>Pseudomonadota</taxon>
        <taxon>Gammaproteobacteria</taxon>
        <taxon>Enterobacterales</taxon>
        <taxon>Morganellaceae</taxon>
        <taxon>Morganella</taxon>
    </lineage>
</organism>
<dbReference type="AlphaFoldDB" id="A0A433ZXR3"/>
<comment type="caution">
    <text evidence="1">The sequence shown here is derived from an EMBL/GenBank/DDBJ whole genome shotgun (WGS) entry which is preliminary data.</text>
</comment>
<sequence length="70" mass="8520">MDLCKYASLYSDANVRCDGRGFYQFTQREYSPYAEKSRLNGKILTKKMIFHFPQREMPRFLYREFTIQPH</sequence>
<protein>
    <submittedName>
        <fullName evidence="1">Uncharacterized protein</fullName>
    </submittedName>
</protein>
<dbReference type="Proteomes" id="UP000286908">
    <property type="component" value="Unassembled WGS sequence"/>
</dbReference>
<reference evidence="1 2" key="1">
    <citation type="submission" date="2017-08" db="EMBL/GenBank/DDBJ databases">
        <title>Draft genome sequence of pheromone producing symbiont Morganella morganii, of the female New Zealand grass grub Costelytra giveni.</title>
        <authorList>
            <person name="Laugraud A."/>
            <person name="Young S.D."/>
            <person name="Hurst M.H."/>
        </authorList>
    </citation>
    <scope>NUCLEOTIDE SEQUENCE [LARGE SCALE GENOMIC DNA]</scope>
    <source>
        <strain evidence="1 2">MMsCG</strain>
    </source>
</reference>
<name>A0A433ZXR3_MORMO</name>
<evidence type="ECO:0000313" key="1">
    <source>
        <dbReference type="EMBL" id="RUT66899.1"/>
    </source>
</evidence>
<evidence type="ECO:0000313" key="2">
    <source>
        <dbReference type="Proteomes" id="UP000286908"/>
    </source>
</evidence>